<dbReference type="Gene3D" id="3.30.1680.10">
    <property type="entry name" value="ligand-binding face of the semaphorins, domain 2"/>
    <property type="match status" value="1"/>
</dbReference>
<dbReference type="Proteomes" id="UP000230750">
    <property type="component" value="Unassembled WGS sequence"/>
</dbReference>
<dbReference type="STRING" id="307972.A0A2G8KU59"/>
<dbReference type="GO" id="GO:0071526">
    <property type="term" value="P:semaphorin-plexin signaling pathway"/>
    <property type="evidence" value="ECO:0007669"/>
    <property type="project" value="TreeGrafter"/>
</dbReference>
<dbReference type="InterPro" id="IPR027231">
    <property type="entry name" value="Semaphorin"/>
</dbReference>
<name>A0A2G8KU59_STIJA</name>
<dbReference type="PROSITE" id="PS51004">
    <property type="entry name" value="SEMA"/>
    <property type="match status" value="1"/>
</dbReference>
<reference evidence="3 4" key="1">
    <citation type="journal article" date="2017" name="PLoS Biol.">
        <title>The sea cucumber genome provides insights into morphological evolution and visceral regeneration.</title>
        <authorList>
            <person name="Zhang X."/>
            <person name="Sun L."/>
            <person name="Yuan J."/>
            <person name="Sun Y."/>
            <person name="Gao Y."/>
            <person name="Zhang L."/>
            <person name="Li S."/>
            <person name="Dai H."/>
            <person name="Hamel J.F."/>
            <person name="Liu C."/>
            <person name="Yu Y."/>
            <person name="Liu S."/>
            <person name="Lin W."/>
            <person name="Guo K."/>
            <person name="Jin S."/>
            <person name="Xu P."/>
            <person name="Storey K.B."/>
            <person name="Huan P."/>
            <person name="Zhang T."/>
            <person name="Zhou Y."/>
            <person name="Zhang J."/>
            <person name="Lin C."/>
            <person name="Li X."/>
            <person name="Xing L."/>
            <person name="Huo D."/>
            <person name="Sun M."/>
            <person name="Wang L."/>
            <person name="Mercier A."/>
            <person name="Li F."/>
            <person name="Yang H."/>
            <person name="Xiang J."/>
        </authorList>
    </citation>
    <scope>NUCLEOTIDE SEQUENCE [LARGE SCALE GENOMIC DNA]</scope>
    <source>
        <strain evidence="3">Shaxun</strain>
        <tissue evidence="3">Muscle</tissue>
    </source>
</reference>
<evidence type="ECO:0000256" key="1">
    <source>
        <dbReference type="PROSITE-ProRule" id="PRU00352"/>
    </source>
</evidence>
<accession>A0A2G8KU59</accession>
<dbReference type="PANTHER" id="PTHR11036">
    <property type="entry name" value="SEMAPHORIN"/>
    <property type="match status" value="1"/>
</dbReference>
<sequence length="731" mass="82740">MPYRTIRYNAVRTMPYGTMQYRTVPYRTVPYCTMLCRTMPYRTMPYGTAVPYNAILCNAVPYNAIPYSAVQYNAVQYRAVQSRTEHCRTVQCRTVQYRTVQCRTFSCENHISVIEEVRTNEWLICGSNAQLPCCWNCNSTSPKDWTCALSSIGKVENFVPAHPDFDSTWYFNSTENGGLTFAGTEVESHNMPFFSKLDDVFSAIATTNPNNENWLNTPAFVGKPIVRGEYIYFFFRETATEYKNAGKVIYPRVGRVCADNEGTLKVGSIKDFFQTFVKARLNCSIDLSFPFYFNEIQDTYFEGEEPEIVYAVFTTPREGPPASAVCAYSMAEIEAIFDRIGEYKGQASTNADWLPSTNQDLGSSVRFGQCGHKYPQEVIPYLSSHNLIDELVPNLRNVRARNLGQGSKVRTSDSPLLYYNNYRFSSIVKVDGVDGVDGGGVNEPIVFMIGTDNFRILKAAYNPDMDSTEYGSVITEIVLDATYNEDRVNEVRDMVKIQREDGTYVIATAISHVFTLPKQFCDIYTTCEECRRVKDPHCTWDDHKLCHYNGYLVSDFKGVEACVISKASDSIDQVKTFGTQRFSTNSKHSLNFYALLVASKGSNMLVKFSDLNEAVWNSEVSRGATLSTEYCAIRLTLRDGQDTPSNVSISVNNNAIWLNTSIIEDSSDVLMDNEIKDLLQTYDSDLARYEYEAKKIRQEILRNCEPSNSSAVLMCPGFRFEEDNDSFTCPA</sequence>
<dbReference type="Pfam" id="PF01403">
    <property type="entry name" value="Sema"/>
    <property type="match status" value="1"/>
</dbReference>
<dbReference type="InterPro" id="IPR015943">
    <property type="entry name" value="WD40/YVTN_repeat-like_dom_sf"/>
</dbReference>
<proteinExistence type="predicted"/>
<dbReference type="SUPFAM" id="SSF101912">
    <property type="entry name" value="Sema domain"/>
    <property type="match status" value="1"/>
</dbReference>
<dbReference type="PANTHER" id="PTHR11036:SF127">
    <property type="entry name" value="SEMAPHORIN-1A"/>
    <property type="match status" value="1"/>
</dbReference>
<evidence type="ECO:0000313" key="4">
    <source>
        <dbReference type="Proteomes" id="UP000230750"/>
    </source>
</evidence>
<feature type="domain" description="Sema" evidence="2">
    <location>
        <begin position="1"/>
        <end position="518"/>
    </location>
</feature>
<dbReference type="SUPFAM" id="SSF103575">
    <property type="entry name" value="Plexin repeat"/>
    <property type="match status" value="1"/>
</dbReference>
<dbReference type="GO" id="GO:0005886">
    <property type="term" value="C:plasma membrane"/>
    <property type="evidence" value="ECO:0007669"/>
    <property type="project" value="TreeGrafter"/>
</dbReference>
<dbReference type="Gene3D" id="2.130.10.10">
    <property type="entry name" value="YVTN repeat-like/Quinoprotein amine dehydrogenase"/>
    <property type="match status" value="1"/>
</dbReference>
<dbReference type="GO" id="GO:0045499">
    <property type="term" value="F:chemorepellent activity"/>
    <property type="evidence" value="ECO:0007669"/>
    <property type="project" value="TreeGrafter"/>
</dbReference>
<evidence type="ECO:0000313" key="3">
    <source>
        <dbReference type="EMBL" id="PIK51531.1"/>
    </source>
</evidence>
<dbReference type="InterPro" id="IPR001627">
    <property type="entry name" value="Semap_dom"/>
</dbReference>
<dbReference type="OrthoDB" id="9988752at2759"/>
<keyword evidence="4" id="KW-1185">Reference proteome</keyword>
<organism evidence="3 4">
    <name type="scientific">Stichopus japonicus</name>
    <name type="common">Sea cucumber</name>
    <dbReference type="NCBI Taxonomy" id="307972"/>
    <lineage>
        <taxon>Eukaryota</taxon>
        <taxon>Metazoa</taxon>
        <taxon>Echinodermata</taxon>
        <taxon>Eleutherozoa</taxon>
        <taxon>Echinozoa</taxon>
        <taxon>Holothuroidea</taxon>
        <taxon>Aspidochirotacea</taxon>
        <taxon>Aspidochirotida</taxon>
        <taxon>Stichopodidae</taxon>
        <taxon>Apostichopus</taxon>
    </lineage>
</organism>
<dbReference type="AlphaFoldDB" id="A0A2G8KU59"/>
<dbReference type="InterPro" id="IPR036352">
    <property type="entry name" value="Semap_dom_sf"/>
</dbReference>
<comment type="caution">
    <text evidence="3">The sequence shown here is derived from an EMBL/GenBank/DDBJ whole genome shotgun (WGS) entry which is preliminary data.</text>
</comment>
<protein>
    <submittedName>
        <fullName evidence="3">Semaphorin-1a-like protein</fullName>
    </submittedName>
</protein>
<dbReference type="GO" id="GO:0030215">
    <property type="term" value="F:semaphorin receptor binding"/>
    <property type="evidence" value="ECO:0007669"/>
    <property type="project" value="InterPro"/>
</dbReference>
<evidence type="ECO:0000259" key="2">
    <source>
        <dbReference type="PROSITE" id="PS51004"/>
    </source>
</evidence>
<gene>
    <name evidence="3" type="ORF">BSL78_11558</name>
</gene>
<dbReference type="GO" id="GO:0030335">
    <property type="term" value="P:positive regulation of cell migration"/>
    <property type="evidence" value="ECO:0007669"/>
    <property type="project" value="TreeGrafter"/>
</dbReference>
<comment type="caution">
    <text evidence="1">Lacks conserved residue(s) required for the propagation of feature annotation.</text>
</comment>
<dbReference type="EMBL" id="MRZV01000367">
    <property type="protein sequence ID" value="PIK51531.1"/>
    <property type="molecule type" value="Genomic_DNA"/>
</dbReference>
<dbReference type="GO" id="GO:0007411">
    <property type="term" value="P:axon guidance"/>
    <property type="evidence" value="ECO:0007669"/>
    <property type="project" value="TreeGrafter"/>
</dbReference>
<dbReference type="SMART" id="SM00630">
    <property type="entry name" value="Sema"/>
    <property type="match status" value="1"/>
</dbReference>